<feature type="compositionally biased region" description="Polar residues" evidence="1">
    <location>
        <begin position="36"/>
        <end position="48"/>
    </location>
</feature>
<evidence type="ECO:0000256" key="1">
    <source>
        <dbReference type="SAM" id="MobiDB-lite"/>
    </source>
</evidence>
<protein>
    <submittedName>
        <fullName evidence="2">Uncharacterized protein</fullName>
    </submittedName>
</protein>
<accession>A0AAD5DZV6</accession>
<evidence type="ECO:0000313" key="3">
    <source>
        <dbReference type="Proteomes" id="UP001205105"/>
    </source>
</evidence>
<evidence type="ECO:0000313" key="2">
    <source>
        <dbReference type="EMBL" id="KAI7843539.1"/>
    </source>
</evidence>
<proteinExistence type="predicted"/>
<comment type="caution">
    <text evidence="2">The sequence shown here is derived from an EMBL/GenBank/DDBJ whole genome shotgun (WGS) entry which is preliminary data.</text>
</comment>
<dbReference type="Proteomes" id="UP001205105">
    <property type="component" value="Unassembled WGS sequence"/>
</dbReference>
<reference evidence="2" key="1">
    <citation type="submission" date="2020-11" db="EMBL/GenBank/DDBJ databases">
        <title>Chlorella ohadii genome sequencing and assembly.</title>
        <authorList>
            <person name="Murik O."/>
            <person name="Treves H."/>
            <person name="Kedem I."/>
            <person name="Shotland Y."/>
            <person name="Kaplan A."/>
        </authorList>
    </citation>
    <scope>NUCLEOTIDE SEQUENCE</scope>
    <source>
        <strain evidence="2">1</strain>
    </source>
</reference>
<sequence length="99" mass="11460">MEVARQPQLWTQQPVQQQLPLDAQPLLRQRQPPLSRSLSAPAQWQQQRMPHPSSLQRALSVQLQQQQERLAQQRAEQQQWAEAAVLLVGRTGSKLQLPW</sequence>
<dbReference type="EMBL" id="JADXDR010000037">
    <property type="protein sequence ID" value="KAI7843539.1"/>
    <property type="molecule type" value="Genomic_DNA"/>
</dbReference>
<feature type="compositionally biased region" description="Low complexity" evidence="1">
    <location>
        <begin position="1"/>
        <end position="34"/>
    </location>
</feature>
<feature type="region of interest" description="Disordered" evidence="1">
    <location>
        <begin position="1"/>
        <end position="59"/>
    </location>
</feature>
<gene>
    <name evidence="2" type="ORF">COHA_002781</name>
</gene>
<name>A0AAD5DZV6_9CHLO</name>
<keyword evidence="3" id="KW-1185">Reference proteome</keyword>
<dbReference type="AlphaFoldDB" id="A0AAD5DZV6"/>
<organism evidence="2 3">
    <name type="scientific">Chlorella ohadii</name>
    <dbReference type="NCBI Taxonomy" id="2649997"/>
    <lineage>
        <taxon>Eukaryota</taxon>
        <taxon>Viridiplantae</taxon>
        <taxon>Chlorophyta</taxon>
        <taxon>core chlorophytes</taxon>
        <taxon>Trebouxiophyceae</taxon>
        <taxon>Chlorellales</taxon>
        <taxon>Chlorellaceae</taxon>
        <taxon>Chlorella clade</taxon>
        <taxon>Chlorella</taxon>
    </lineage>
</organism>